<evidence type="ECO:0000313" key="7">
    <source>
        <dbReference type="EnsemblPlants" id="Solyc04g049255.1.1"/>
    </source>
</evidence>
<dbReference type="PANTHER" id="PTHR10209:SF714">
    <property type="entry name" value="1-AMINOCYCLOPROPANE-1-CARBOXYLATE OXIDASE HOMOLOG 11-RELATED"/>
    <property type="match status" value="1"/>
</dbReference>
<keyword evidence="4" id="KW-0408">Iron</keyword>
<dbReference type="SUPFAM" id="SSF51197">
    <property type="entry name" value="Clavaminate synthase-like"/>
    <property type="match status" value="1"/>
</dbReference>
<dbReference type="Proteomes" id="UP000004994">
    <property type="component" value="Chromosome 4"/>
</dbReference>
<evidence type="ECO:0000256" key="1">
    <source>
        <dbReference type="ARBA" id="ARBA00008056"/>
    </source>
</evidence>
<dbReference type="STRING" id="4081.A0A3Q7G3Q4"/>
<dbReference type="PANTHER" id="PTHR10209">
    <property type="entry name" value="OXIDOREDUCTASE, 2OG-FE II OXYGENASE FAMILY PROTEIN"/>
    <property type="match status" value="1"/>
</dbReference>
<dbReference type="Gramene" id="Solyc04g049255.1.1">
    <property type="protein sequence ID" value="Solyc04g049255.1.1"/>
    <property type="gene ID" value="Solyc04g049255.1"/>
</dbReference>
<keyword evidence="8" id="KW-1185">Reference proteome</keyword>
<feature type="chain" id="PRO_5018648151" description="Isopenicillin N synthase-like Fe(2+) 2OG dioxygenase domain-containing protein" evidence="5">
    <location>
        <begin position="18"/>
        <end position="97"/>
    </location>
</feature>
<evidence type="ECO:0000256" key="5">
    <source>
        <dbReference type="SAM" id="SignalP"/>
    </source>
</evidence>
<sequence length="97" mass="10839">MMQLGYSLLGLLSKVLGLDRCHLKDMDCVEGLDVLQRTSSEIHQNQWVDVSPIRGALVVNIGDILHDIFHIISNDKFISVEHIVLSMSSSKFCGPIF</sequence>
<feature type="domain" description="Isopenicillin N synthase-like Fe(2+) 2OG dioxygenase" evidence="6">
    <location>
        <begin position="29"/>
        <end position="87"/>
    </location>
</feature>
<keyword evidence="2" id="KW-0479">Metal-binding</keyword>
<keyword evidence="5" id="KW-0732">Signal</keyword>
<evidence type="ECO:0000313" key="8">
    <source>
        <dbReference type="Proteomes" id="UP000004994"/>
    </source>
</evidence>
<organism evidence="7">
    <name type="scientific">Solanum lycopersicum</name>
    <name type="common">Tomato</name>
    <name type="synonym">Lycopersicon esculentum</name>
    <dbReference type="NCBI Taxonomy" id="4081"/>
    <lineage>
        <taxon>Eukaryota</taxon>
        <taxon>Viridiplantae</taxon>
        <taxon>Streptophyta</taxon>
        <taxon>Embryophyta</taxon>
        <taxon>Tracheophyta</taxon>
        <taxon>Spermatophyta</taxon>
        <taxon>Magnoliopsida</taxon>
        <taxon>eudicotyledons</taxon>
        <taxon>Gunneridae</taxon>
        <taxon>Pentapetalae</taxon>
        <taxon>asterids</taxon>
        <taxon>lamiids</taxon>
        <taxon>Solanales</taxon>
        <taxon>Solanaceae</taxon>
        <taxon>Solanoideae</taxon>
        <taxon>Solaneae</taxon>
        <taxon>Solanum</taxon>
        <taxon>Solanum subgen. Lycopersicon</taxon>
    </lineage>
</organism>
<keyword evidence="3" id="KW-0560">Oxidoreductase</keyword>
<comment type="similarity">
    <text evidence="1">Belongs to the iron/ascorbate-dependent oxidoreductase family.</text>
</comment>
<evidence type="ECO:0000256" key="2">
    <source>
        <dbReference type="ARBA" id="ARBA00022723"/>
    </source>
</evidence>
<name>A0A3Q7G3Q4_SOLLC</name>
<dbReference type="GO" id="GO:0046872">
    <property type="term" value="F:metal ion binding"/>
    <property type="evidence" value="ECO:0007669"/>
    <property type="project" value="UniProtKB-KW"/>
</dbReference>
<dbReference type="InterPro" id="IPR044861">
    <property type="entry name" value="IPNS-like_FE2OG_OXY"/>
</dbReference>
<reference evidence="7" key="2">
    <citation type="submission" date="2019-01" db="UniProtKB">
        <authorList>
            <consortium name="EnsemblPlants"/>
        </authorList>
    </citation>
    <scope>IDENTIFICATION</scope>
    <source>
        <strain evidence="7">cv. Heinz 1706</strain>
    </source>
</reference>
<dbReference type="EnsemblPlants" id="Solyc04g049255.1.1">
    <property type="protein sequence ID" value="Solyc04g049255.1.1"/>
    <property type="gene ID" value="Solyc04g049255.1"/>
</dbReference>
<accession>A0A3Q7G3Q4</accession>
<dbReference type="Gene3D" id="2.60.120.330">
    <property type="entry name" value="B-lactam Antibiotic, Isopenicillin N Synthase, Chain"/>
    <property type="match status" value="1"/>
</dbReference>
<evidence type="ECO:0000256" key="3">
    <source>
        <dbReference type="ARBA" id="ARBA00023002"/>
    </source>
</evidence>
<evidence type="ECO:0000259" key="6">
    <source>
        <dbReference type="Pfam" id="PF03171"/>
    </source>
</evidence>
<dbReference type="InterPro" id="IPR027443">
    <property type="entry name" value="IPNS-like_sf"/>
</dbReference>
<dbReference type="InParanoid" id="A0A3Q7G3Q4"/>
<dbReference type="Pfam" id="PF03171">
    <property type="entry name" value="2OG-FeII_Oxy"/>
    <property type="match status" value="1"/>
</dbReference>
<reference evidence="7" key="1">
    <citation type="journal article" date="2012" name="Nature">
        <title>The tomato genome sequence provides insights into fleshy fruit evolution.</title>
        <authorList>
            <consortium name="Tomato Genome Consortium"/>
        </authorList>
    </citation>
    <scope>NUCLEOTIDE SEQUENCE [LARGE SCALE GENOMIC DNA]</scope>
    <source>
        <strain evidence="7">cv. Heinz 1706</strain>
    </source>
</reference>
<evidence type="ECO:0000256" key="4">
    <source>
        <dbReference type="ARBA" id="ARBA00023004"/>
    </source>
</evidence>
<dbReference type="GO" id="GO:0016491">
    <property type="term" value="F:oxidoreductase activity"/>
    <property type="evidence" value="ECO:0007669"/>
    <property type="project" value="UniProtKB-KW"/>
</dbReference>
<feature type="signal peptide" evidence="5">
    <location>
        <begin position="1"/>
        <end position="17"/>
    </location>
</feature>
<proteinExistence type="inferred from homology"/>
<dbReference type="AlphaFoldDB" id="A0A3Q7G3Q4"/>
<protein>
    <recommendedName>
        <fullName evidence="6">Isopenicillin N synthase-like Fe(2+) 2OG dioxygenase domain-containing protein</fullName>
    </recommendedName>
</protein>